<protein>
    <submittedName>
        <fullName evidence="1">Phytase</fullName>
    </submittedName>
</protein>
<name>A0ACB6Z7J0_THEGA</name>
<evidence type="ECO:0000313" key="2">
    <source>
        <dbReference type="Proteomes" id="UP000886501"/>
    </source>
</evidence>
<evidence type="ECO:0000313" key="1">
    <source>
        <dbReference type="EMBL" id="KAF9645606.1"/>
    </source>
</evidence>
<dbReference type="Proteomes" id="UP000886501">
    <property type="component" value="Unassembled WGS sequence"/>
</dbReference>
<keyword evidence="2" id="KW-1185">Reference proteome</keyword>
<sequence length="414" mass="45310">MKSFSESWAYYSPYYPAAPYEGSTRKSCAVSQVNILQRHGARYPTSRATRAITTALAKLQSVAKYNDTKLDFLNNYIYGLGKNDLVQYGADQSSSLGAETFRRYKHLVAGANNLPFIRASGSKRVILSAQSWAKGFSAAGEALYPAKVNLIIPETHGSNNTLDNGMCPTAVNTETQVKRFVDITFEDIAARLNSGAPGANLTAQDAYAIMHLCPFDTVAKEAVSPFCKIFSEEDFETYEYAGDLGKFYNTGYGSPLGAVQGVGYVNELIGRLTNSPAHHSLQTNSTLLSSPDTFPLNRTIYADFSHDNLIIAVLSAMGLFNQTNGPLDTTRIVKDRTWIASKMVPFSGHMTVEGLSCSTHPTQYVRVFVNDARQPLHFCGADSDGMCKLEEFVKSQEYARNDGFGDFAACAYEG</sequence>
<proteinExistence type="predicted"/>
<reference evidence="1" key="1">
    <citation type="submission" date="2019-10" db="EMBL/GenBank/DDBJ databases">
        <authorList>
            <consortium name="DOE Joint Genome Institute"/>
            <person name="Kuo A."/>
            <person name="Miyauchi S."/>
            <person name="Kiss E."/>
            <person name="Drula E."/>
            <person name="Kohler A."/>
            <person name="Sanchez-Garcia M."/>
            <person name="Andreopoulos B."/>
            <person name="Barry K.W."/>
            <person name="Bonito G."/>
            <person name="Buee M."/>
            <person name="Carver A."/>
            <person name="Chen C."/>
            <person name="Cichocki N."/>
            <person name="Clum A."/>
            <person name="Culley D."/>
            <person name="Crous P.W."/>
            <person name="Fauchery L."/>
            <person name="Girlanda M."/>
            <person name="Hayes R."/>
            <person name="Keri Z."/>
            <person name="Labutti K."/>
            <person name="Lipzen A."/>
            <person name="Lombard V."/>
            <person name="Magnuson J."/>
            <person name="Maillard F."/>
            <person name="Morin E."/>
            <person name="Murat C."/>
            <person name="Nolan M."/>
            <person name="Ohm R."/>
            <person name="Pangilinan J."/>
            <person name="Pereira M."/>
            <person name="Perotto S."/>
            <person name="Peter M."/>
            <person name="Riley R."/>
            <person name="Sitrit Y."/>
            <person name="Stielow B."/>
            <person name="Szollosi G."/>
            <person name="Zifcakova L."/>
            <person name="Stursova M."/>
            <person name="Spatafora J.W."/>
            <person name="Tedersoo L."/>
            <person name="Vaario L.-M."/>
            <person name="Yamada A."/>
            <person name="Yan M."/>
            <person name="Wang P."/>
            <person name="Xu J."/>
            <person name="Bruns T."/>
            <person name="Baldrian P."/>
            <person name="Vilgalys R."/>
            <person name="Henrissat B."/>
            <person name="Grigoriev I.V."/>
            <person name="Hibbett D."/>
            <person name="Nagy L.G."/>
            <person name="Martin F.M."/>
        </authorList>
    </citation>
    <scope>NUCLEOTIDE SEQUENCE</scope>
    <source>
        <strain evidence="1">P2</strain>
    </source>
</reference>
<organism evidence="1 2">
    <name type="scientific">Thelephora ganbajun</name>
    <name type="common">Ganba fungus</name>
    <dbReference type="NCBI Taxonomy" id="370292"/>
    <lineage>
        <taxon>Eukaryota</taxon>
        <taxon>Fungi</taxon>
        <taxon>Dikarya</taxon>
        <taxon>Basidiomycota</taxon>
        <taxon>Agaricomycotina</taxon>
        <taxon>Agaricomycetes</taxon>
        <taxon>Thelephorales</taxon>
        <taxon>Thelephoraceae</taxon>
        <taxon>Thelephora</taxon>
    </lineage>
</organism>
<gene>
    <name evidence="1" type="ORF">BDM02DRAFT_3101070</name>
</gene>
<accession>A0ACB6Z7J0</accession>
<reference evidence="1" key="2">
    <citation type="journal article" date="2020" name="Nat. Commun.">
        <title>Large-scale genome sequencing of mycorrhizal fungi provides insights into the early evolution of symbiotic traits.</title>
        <authorList>
            <person name="Miyauchi S."/>
            <person name="Kiss E."/>
            <person name="Kuo A."/>
            <person name="Drula E."/>
            <person name="Kohler A."/>
            <person name="Sanchez-Garcia M."/>
            <person name="Morin E."/>
            <person name="Andreopoulos B."/>
            <person name="Barry K.W."/>
            <person name="Bonito G."/>
            <person name="Buee M."/>
            <person name="Carver A."/>
            <person name="Chen C."/>
            <person name="Cichocki N."/>
            <person name="Clum A."/>
            <person name="Culley D."/>
            <person name="Crous P.W."/>
            <person name="Fauchery L."/>
            <person name="Girlanda M."/>
            <person name="Hayes R.D."/>
            <person name="Keri Z."/>
            <person name="LaButti K."/>
            <person name="Lipzen A."/>
            <person name="Lombard V."/>
            <person name="Magnuson J."/>
            <person name="Maillard F."/>
            <person name="Murat C."/>
            <person name="Nolan M."/>
            <person name="Ohm R.A."/>
            <person name="Pangilinan J."/>
            <person name="Pereira M.F."/>
            <person name="Perotto S."/>
            <person name="Peter M."/>
            <person name="Pfister S."/>
            <person name="Riley R."/>
            <person name="Sitrit Y."/>
            <person name="Stielow J.B."/>
            <person name="Szollosi G."/>
            <person name="Zifcakova L."/>
            <person name="Stursova M."/>
            <person name="Spatafora J.W."/>
            <person name="Tedersoo L."/>
            <person name="Vaario L.M."/>
            <person name="Yamada A."/>
            <person name="Yan M."/>
            <person name="Wang P."/>
            <person name="Xu J."/>
            <person name="Bruns T."/>
            <person name="Baldrian P."/>
            <person name="Vilgalys R."/>
            <person name="Dunand C."/>
            <person name="Henrissat B."/>
            <person name="Grigoriev I.V."/>
            <person name="Hibbett D."/>
            <person name="Nagy L.G."/>
            <person name="Martin F.M."/>
        </authorList>
    </citation>
    <scope>NUCLEOTIDE SEQUENCE</scope>
    <source>
        <strain evidence="1">P2</strain>
    </source>
</reference>
<comment type="caution">
    <text evidence="1">The sequence shown here is derived from an EMBL/GenBank/DDBJ whole genome shotgun (WGS) entry which is preliminary data.</text>
</comment>
<dbReference type="EMBL" id="MU118084">
    <property type="protein sequence ID" value="KAF9645606.1"/>
    <property type="molecule type" value="Genomic_DNA"/>
</dbReference>